<dbReference type="AlphaFoldDB" id="A0A839N3Y8"/>
<evidence type="ECO:0000259" key="1">
    <source>
        <dbReference type="Pfam" id="PF09995"/>
    </source>
</evidence>
<keyword evidence="3" id="KW-1185">Reference proteome</keyword>
<feature type="domain" description="ER-bound oxygenase mpaB/mpaB'/Rubber oxygenase catalytic" evidence="1">
    <location>
        <begin position="57"/>
        <end position="277"/>
    </location>
</feature>
<organism evidence="2 3">
    <name type="scientific">Flexivirga oryzae</name>
    <dbReference type="NCBI Taxonomy" id="1794944"/>
    <lineage>
        <taxon>Bacteria</taxon>
        <taxon>Bacillati</taxon>
        <taxon>Actinomycetota</taxon>
        <taxon>Actinomycetes</taxon>
        <taxon>Micrococcales</taxon>
        <taxon>Dermacoccaceae</taxon>
        <taxon>Flexivirga</taxon>
    </lineage>
</organism>
<gene>
    <name evidence="2" type="ORF">FHU39_002432</name>
</gene>
<protein>
    <submittedName>
        <fullName evidence="2">Uncharacterized protein (DUF2236 family)</fullName>
    </submittedName>
</protein>
<accession>A0A839N3Y8</accession>
<dbReference type="InterPro" id="IPR018713">
    <property type="entry name" value="MPAB/Lcp_cat_dom"/>
</dbReference>
<dbReference type="Proteomes" id="UP000559182">
    <property type="component" value="Unassembled WGS sequence"/>
</dbReference>
<dbReference type="PANTHER" id="PTHR36151:SF3">
    <property type="entry name" value="ER-BOUND OXYGENASE MPAB_MPAB'_RUBBER OXYGENASE CATALYTIC DOMAIN-CONTAINING PROTEIN"/>
    <property type="match status" value="1"/>
</dbReference>
<dbReference type="Pfam" id="PF09995">
    <property type="entry name" value="MPAB_Lcp_cat"/>
    <property type="match status" value="1"/>
</dbReference>
<dbReference type="RefSeq" id="WP_183320607.1">
    <property type="nucleotide sequence ID" value="NZ_JACHVQ010000001.1"/>
</dbReference>
<dbReference type="GO" id="GO:0016491">
    <property type="term" value="F:oxidoreductase activity"/>
    <property type="evidence" value="ECO:0007669"/>
    <property type="project" value="InterPro"/>
</dbReference>
<evidence type="ECO:0000313" key="2">
    <source>
        <dbReference type="EMBL" id="MBB2892448.1"/>
    </source>
</evidence>
<dbReference type="PANTHER" id="PTHR36151">
    <property type="entry name" value="BLR2777 PROTEIN"/>
    <property type="match status" value="1"/>
</dbReference>
<sequence length="308" mass="33231">MSLLVLPGPVRRVHDALRHRAALQLRDHVAGADATRRADSIWGKTGERWFGPADPIWRVHLDAAMFVAGIRALLLQSLHPLAMAGVDQHSSYREDPWGRLQLTSNFISTTTFGTVPDAERLLARVRGIHRRVHGEFAGVPYRADDPHLLAWVHAAEVDSFLTCFRAFGGGSLTDAEADEYVAQIGFVSMQLGFEGAPTSVAGLQETLEAFRPELRGTAQARSAAHFIAWKPPLALTARPAYLSLVAGAVGTLPAYAREMLGFRTPPGGAAVLRGMGKAGAAGVRWMLSDPRIQADRRVNQAAQAAGHG</sequence>
<name>A0A839N3Y8_9MICO</name>
<evidence type="ECO:0000313" key="3">
    <source>
        <dbReference type="Proteomes" id="UP000559182"/>
    </source>
</evidence>
<reference evidence="2 3" key="1">
    <citation type="submission" date="2020-08" db="EMBL/GenBank/DDBJ databases">
        <title>Sequencing the genomes of 1000 actinobacteria strains.</title>
        <authorList>
            <person name="Klenk H.-P."/>
        </authorList>
    </citation>
    <scope>NUCLEOTIDE SEQUENCE [LARGE SCALE GENOMIC DNA]</scope>
    <source>
        <strain evidence="2 3">DSM 105369</strain>
    </source>
</reference>
<dbReference type="EMBL" id="JACHVQ010000001">
    <property type="protein sequence ID" value="MBB2892448.1"/>
    <property type="molecule type" value="Genomic_DNA"/>
</dbReference>
<comment type="caution">
    <text evidence="2">The sequence shown here is derived from an EMBL/GenBank/DDBJ whole genome shotgun (WGS) entry which is preliminary data.</text>
</comment>
<proteinExistence type="predicted"/>